<dbReference type="InterPro" id="IPR000780">
    <property type="entry name" value="CheR_MeTrfase"/>
</dbReference>
<dbReference type="InterPro" id="IPR022642">
    <property type="entry name" value="CheR_C"/>
</dbReference>
<sequence length="292" mass="33331">MASLLPTQDMHPGAQAAGSAETGNLVFSIADEDFFRIRDYLQQHVGIQLTLAKKQMVASRLARRLRHYSLSSYGDYFRQVIDGTLANERQVMLDMLTTNETYLFREPAHFEFLREGILAGWKRGRPFRAWSAACSSGEEAYSMAMVVADRLGESPWEIFGSDISTRVLATARAGHYPMERISYIPRAYLQKYCRKGVRAQHGTLLVDKRIRQRLQFQHINLNAPLPEEIGQFDVIFLRNVLIYFDAPTRQEIVKRLLSCLRPGGHFFISHTETIAGVSRQLETAAPSVYRKK</sequence>
<dbReference type="Gene3D" id="3.40.50.150">
    <property type="entry name" value="Vaccinia Virus protein VP39"/>
    <property type="match status" value="1"/>
</dbReference>
<evidence type="ECO:0000259" key="6">
    <source>
        <dbReference type="PROSITE" id="PS50123"/>
    </source>
</evidence>
<keyword evidence="5" id="KW-0949">S-adenosyl-L-methionine</keyword>
<feature type="domain" description="CheR-type methyltransferase" evidence="6">
    <location>
        <begin position="22"/>
        <end position="292"/>
    </location>
</feature>
<gene>
    <name evidence="7" type="ORF">MNBD_GAMMA13-1578</name>
</gene>
<dbReference type="InterPro" id="IPR050903">
    <property type="entry name" value="Bact_Chemotaxis_MeTrfase"/>
</dbReference>
<dbReference type="InterPro" id="IPR029063">
    <property type="entry name" value="SAM-dependent_MTases_sf"/>
</dbReference>
<dbReference type="EMBL" id="UOFK01000027">
    <property type="protein sequence ID" value="VAW73038.1"/>
    <property type="molecule type" value="Genomic_DNA"/>
</dbReference>
<dbReference type="PIRSF" id="PIRSF000410">
    <property type="entry name" value="CheR"/>
    <property type="match status" value="1"/>
</dbReference>
<dbReference type="Pfam" id="PF01739">
    <property type="entry name" value="CheR"/>
    <property type="match status" value="1"/>
</dbReference>
<evidence type="ECO:0000256" key="4">
    <source>
        <dbReference type="ARBA" id="ARBA00022679"/>
    </source>
</evidence>
<dbReference type="PANTHER" id="PTHR24422">
    <property type="entry name" value="CHEMOTAXIS PROTEIN METHYLTRANSFERASE"/>
    <property type="match status" value="1"/>
</dbReference>
<protein>
    <recommendedName>
        <fullName evidence="2">protein-glutamate O-methyltransferase</fullName>
        <ecNumber evidence="2">2.1.1.80</ecNumber>
    </recommendedName>
</protein>
<dbReference type="CDD" id="cd02440">
    <property type="entry name" value="AdoMet_MTases"/>
    <property type="match status" value="1"/>
</dbReference>
<evidence type="ECO:0000313" key="7">
    <source>
        <dbReference type="EMBL" id="VAW73038.1"/>
    </source>
</evidence>
<organism evidence="7">
    <name type="scientific">hydrothermal vent metagenome</name>
    <dbReference type="NCBI Taxonomy" id="652676"/>
    <lineage>
        <taxon>unclassified sequences</taxon>
        <taxon>metagenomes</taxon>
        <taxon>ecological metagenomes</taxon>
    </lineage>
</organism>
<dbReference type="AlphaFoldDB" id="A0A3B0XXD8"/>
<proteinExistence type="predicted"/>
<dbReference type="PRINTS" id="PR00996">
    <property type="entry name" value="CHERMTFRASE"/>
</dbReference>
<dbReference type="GO" id="GO:0032259">
    <property type="term" value="P:methylation"/>
    <property type="evidence" value="ECO:0007669"/>
    <property type="project" value="UniProtKB-KW"/>
</dbReference>
<dbReference type="SUPFAM" id="SSF53335">
    <property type="entry name" value="S-adenosyl-L-methionine-dependent methyltransferases"/>
    <property type="match status" value="1"/>
</dbReference>
<dbReference type="Pfam" id="PF03705">
    <property type="entry name" value="CheR_N"/>
    <property type="match status" value="1"/>
</dbReference>
<keyword evidence="4 7" id="KW-0808">Transferase</keyword>
<keyword evidence="3 7" id="KW-0489">Methyltransferase</keyword>
<reference evidence="7" key="1">
    <citation type="submission" date="2018-06" db="EMBL/GenBank/DDBJ databases">
        <authorList>
            <person name="Zhirakovskaya E."/>
        </authorList>
    </citation>
    <scope>NUCLEOTIDE SEQUENCE</scope>
</reference>
<dbReference type="Gene3D" id="1.10.155.10">
    <property type="entry name" value="Chemotaxis receptor methyltransferase CheR, N-terminal domain"/>
    <property type="match status" value="1"/>
</dbReference>
<evidence type="ECO:0000256" key="1">
    <source>
        <dbReference type="ARBA" id="ARBA00001541"/>
    </source>
</evidence>
<dbReference type="SMART" id="SM00138">
    <property type="entry name" value="MeTrc"/>
    <property type="match status" value="1"/>
</dbReference>
<evidence type="ECO:0000256" key="3">
    <source>
        <dbReference type="ARBA" id="ARBA00022603"/>
    </source>
</evidence>
<dbReference type="InterPro" id="IPR026024">
    <property type="entry name" value="Chemotaxis_MeTrfase_CheR"/>
</dbReference>
<dbReference type="InterPro" id="IPR022641">
    <property type="entry name" value="CheR_N"/>
</dbReference>
<dbReference type="InterPro" id="IPR036804">
    <property type="entry name" value="CheR_N_sf"/>
</dbReference>
<dbReference type="PROSITE" id="PS50123">
    <property type="entry name" value="CHER"/>
    <property type="match status" value="1"/>
</dbReference>
<dbReference type="GO" id="GO:0008983">
    <property type="term" value="F:protein-glutamate O-methyltransferase activity"/>
    <property type="evidence" value="ECO:0007669"/>
    <property type="project" value="UniProtKB-EC"/>
</dbReference>
<comment type="catalytic activity">
    <reaction evidence="1">
        <text>L-glutamyl-[protein] + S-adenosyl-L-methionine = [protein]-L-glutamate 5-O-methyl ester + S-adenosyl-L-homocysteine</text>
        <dbReference type="Rhea" id="RHEA:24452"/>
        <dbReference type="Rhea" id="RHEA-COMP:10208"/>
        <dbReference type="Rhea" id="RHEA-COMP:10311"/>
        <dbReference type="ChEBI" id="CHEBI:29973"/>
        <dbReference type="ChEBI" id="CHEBI:57856"/>
        <dbReference type="ChEBI" id="CHEBI:59789"/>
        <dbReference type="ChEBI" id="CHEBI:82795"/>
        <dbReference type="EC" id="2.1.1.80"/>
    </reaction>
</comment>
<dbReference type="PANTHER" id="PTHR24422:SF26">
    <property type="entry name" value="CHEMOTAXIS PROTEIN METHYLTRANSFERASE"/>
    <property type="match status" value="1"/>
</dbReference>
<evidence type="ECO:0000256" key="5">
    <source>
        <dbReference type="ARBA" id="ARBA00022691"/>
    </source>
</evidence>
<name>A0A3B0XXD8_9ZZZZ</name>
<evidence type="ECO:0000256" key="2">
    <source>
        <dbReference type="ARBA" id="ARBA00012534"/>
    </source>
</evidence>
<dbReference type="EC" id="2.1.1.80" evidence="2"/>
<dbReference type="SUPFAM" id="SSF47757">
    <property type="entry name" value="Chemotaxis receptor methyltransferase CheR, N-terminal domain"/>
    <property type="match status" value="1"/>
</dbReference>
<accession>A0A3B0XXD8</accession>